<gene>
    <name evidence="1" type="ORF">SAMN02745244_01433</name>
</gene>
<dbReference type="RefSeq" id="WP_073186856.1">
    <property type="nucleotide sequence ID" value="NZ_FQZG01000021.1"/>
</dbReference>
<name>A0A1M6FFJ3_9ACTN</name>
<reference evidence="1 2" key="1">
    <citation type="submission" date="2016-11" db="EMBL/GenBank/DDBJ databases">
        <authorList>
            <person name="Jaros S."/>
            <person name="Januszkiewicz K."/>
            <person name="Wedrychowicz H."/>
        </authorList>
    </citation>
    <scope>NUCLEOTIDE SEQUENCE [LARGE SCALE GENOMIC DNA]</scope>
    <source>
        <strain evidence="1 2">DSM 12906</strain>
    </source>
</reference>
<keyword evidence="2" id="KW-1185">Reference proteome</keyword>
<dbReference type="SUPFAM" id="SSF50324">
    <property type="entry name" value="Inorganic pyrophosphatase"/>
    <property type="match status" value="1"/>
</dbReference>
<dbReference type="STRING" id="1123357.SAMN02745244_01433"/>
<dbReference type="AlphaFoldDB" id="A0A1M6FFJ3"/>
<dbReference type="GO" id="GO:0006796">
    <property type="term" value="P:phosphate-containing compound metabolic process"/>
    <property type="evidence" value="ECO:0007669"/>
    <property type="project" value="InterPro"/>
</dbReference>
<organism evidence="1 2">
    <name type="scientific">Tessaracoccus bendigoensis DSM 12906</name>
    <dbReference type="NCBI Taxonomy" id="1123357"/>
    <lineage>
        <taxon>Bacteria</taxon>
        <taxon>Bacillati</taxon>
        <taxon>Actinomycetota</taxon>
        <taxon>Actinomycetes</taxon>
        <taxon>Propionibacteriales</taxon>
        <taxon>Propionibacteriaceae</taxon>
        <taxon>Tessaracoccus</taxon>
    </lineage>
</organism>
<dbReference type="InterPro" id="IPR036649">
    <property type="entry name" value="Pyrophosphatase_sf"/>
</dbReference>
<evidence type="ECO:0000313" key="2">
    <source>
        <dbReference type="Proteomes" id="UP000184512"/>
    </source>
</evidence>
<dbReference type="OrthoDB" id="9798247at2"/>
<sequence length="112" mass="12214">MSDFFSTVNQLVASHAMVVDRPKGTRHPRFTDAEYPIDYGYLDGTTGGDGSGIDVFRGSASLRGVAAVAATVDLHKRDGELKILLDCTEEEVDVVVSFLRDELRLATTLLRP</sequence>
<dbReference type="Proteomes" id="UP000184512">
    <property type="component" value="Unassembled WGS sequence"/>
</dbReference>
<dbReference type="GO" id="GO:0000287">
    <property type="term" value="F:magnesium ion binding"/>
    <property type="evidence" value="ECO:0007669"/>
    <property type="project" value="InterPro"/>
</dbReference>
<accession>A0A1M6FFJ3</accession>
<dbReference type="EMBL" id="FQZG01000021">
    <property type="protein sequence ID" value="SHI96429.1"/>
    <property type="molecule type" value="Genomic_DNA"/>
</dbReference>
<dbReference type="GO" id="GO:0005737">
    <property type="term" value="C:cytoplasm"/>
    <property type="evidence" value="ECO:0007669"/>
    <property type="project" value="InterPro"/>
</dbReference>
<protein>
    <submittedName>
        <fullName evidence="1">Inorganic pyrophosphatase</fullName>
    </submittedName>
</protein>
<evidence type="ECO:0000313" key="1">
    <source>
        <dbReference type="EMBL" id="SHI96429.1"/>
    </source>
</evidence>
<dbReference type="GO" id="GO:0004427">
    <property type="term" value="F:inorganic diphosphate phosphatase activity"/>
    <property type="evidence" value="ECO:0007669"/>
    <property type="project" value="InterPro"/>
</dbReference>
<proteinExistence type="predicted"/>